<gene>
    <name evidence="1" type="ORF">IM532_02760</name>
</gene>
<evidence type="ECO:0008006" key="3">
    <source>
        <dbReference type="Google" id="ProtNLM"/>
    </source>
</evidence>
<reference evidence="1" key="1">
    <citation type="submission" date="2020-10" db="EMBL/GenBank/DDBJ databases">
        <authorList>
            <person name="Lu T."/>
            <person name="Wang Q."/>
            <person name="Han X."/>
        </authorList>
    </citation>
    <scope>NUCLEOTIDE SEQUENCE</scope>
    <source>
        <strain evidence="1">WQ 117</strain>
    </source>
</reference>
<sequence length="214" mass="25189">MIKTLKISVLIALLIFFGCNNYNEHERNLIINYSMLSPHKFALSESNDTIYVYDNILKSLAEMEKTSSNNKKNKTILLKVLLKVKDYDQIIAVYETNDLSKNKSFTQEVIMGIALDKNNNTTESFKHFDHALQIVKENYQADIHPFYEDYLEYLKTKDYESYRLKINSADHTSPIYQKAQLDDLFYYSDKEENYNDFISNANNLYDSLFFPVEE</sequence>
<dbReference type="AlphaFoldDB" id="A0A8J7K3D0"/>
<organism evidence="1 2">
    <name type="scientific">Faecalibacter rhinopitheci</name>
    <dbReference type="NCBI Taxonomy" id="2779678"/>
    <lineage>
        <taxon>Bacteria</taxon>
        <taxon>Pseudomonadati</taxon>
        <taxon>Bacteroidota</taxon>
        <taxon>Flavobacteriia</taxon>
        <taxon>Flavobacteriales</taxon>
        <taxon>Weeksellaceae</taxon>
        <taxon>Faecalibacter</taxon>
    </lineage>
</organism>
<proteinExistence type="predicted"/>
<evidence type="ECO:0000313" key="1">
    <source>
        <dbReference type="EMBL" id="MBF0596393.1"/>
    </source>
</evidence>
<evidence type="ECO:0000313" key="2">
    <source>
        <dbReference type="Proteomes" id="UP000608754"/>
    </source>
</evidence>
<dbReference type="RefSeq" id="WP_194181930.1">
    <property type="nucleotide sequence ID" value="NZ_JADGIK010000002.1"/>
</dbReference>
<name>A0A8J7K3D0_9FLAO</name>
<protein>
    <recommendedName>
        <fullName evidence="3">Lipoprotein</fullName>
    </recommendedName>
</protein>
<accession>A0A8J7K3D0</accession>
<comment type="caution">
    <text evidence="1">The sequence shown here is derived from an EMBL/GenBank/DDBJ whole genome shotgun (WGS) entry which is preliminary data.</text>
</comment>
<dbReference type="EMBL" id="JADGIK010000002">
    <property type="protein sequence ID" value="MBF0596393.1"/>
    <property type="molecule type" value="Genomic_DNA"/>
</dbReference>
<keyword evidence="2" id="KW-1185">Reference proteome</keyword>
<dbReference type="PROSITE" id="PS51257">
    <property type="entry name" value="PROKAR_LIPOPROTEIN"/>
    <property type="match status" value="1"/>
</dbReference>
<dbReference type="Proteomes" id="UP000608754">
    <property type="component" value="Unassembled WGS sequence"/>
</dbReference>